<proteinExistence type="predicted"/>
<dbReference type="Pfam" id="PF08334">
    <property type="entry name" value="T2SSG"/>
    <property type="match status" value="1"/>
</dbReference>
<organism evidence="2">
    <name type="scientific">Malawimonas jakobiformis</name>
    <name type="common">Flagellated protozoan</name>
    <dbReference type="NCBI Taxonomy" id="136089"/>
    <lineage>
        <taxon>Eukaryota</taxon>
        <taxon>Malawimonadida</taxon>
        <taxon>Malawimonadidae</taxon>
        <taxon>Malawimonas</taxon>
    </lineage>
</organism>
<dbReference type="InterPro" id="IPR045584">
    <property type="entry name" value="Pilin-like"/>
</dbReference>
<feature type="domain" description="Type II secretion system protein GspG C-terminal" evidence="1">
    <location>
        <begin position="87"/>
        <end position="150"/>
    </location>
</feature>
<dbReference type="AlphaFoldDB" id="A0A895KR37"/>
<accession>A0A895KR37</accession>
<evidence type="ECO:0000259" key="1">
    <source>
        <dbReference type="Pfam" id="PF08334"/>
    </source>
</evidence>
<dbReference type="EMBL" id="MT460914">
    <property type="protein sequence ID" value="QRZ58742.1"/>
    <property type="molecule type" value="Genomic_DNA"/>
</dbReference>
<sequence>MRTSFVRLERIVAHLRPVSATNLFPVASLQKNIAKFIPRMLTLASVFLGRRSSRTLLVKVKHFSLIEVLVAISIAVMISTLSSSAYVRKIQESKESSAVLDLNAIRQALITYYFRTDSYPQSLEQLLESRDLLELPLDPWGRDYIYLPPVDWRAVLQLCQSSNPEADPRFAPLSATLKRLVSVLTSSAADTVDPMAIITALHRGPFVMSHGHAAPVLLPDALNNRPTDVQETGRILRQCRELALSHPALNEVIGPVAAAAARLPSASAASAASAAAAAAGDLGTG</sequence>
<name>A0A895KR37_MALJA</name>
<evidence type="ECO:0000313" key="2">
    <source>
        <dbReference type="EMBL" id="QRZ58742.1"/>
    </source>
</evidence>
<protein>
    <submittedName>
        <fullName evidence="2">General secretion pathway protein G2</fullName>
    </submittedName>
</protein>
<dbReference type="InterPro" id="IPR013545">
    <property type="entry name" value="T2SS_protein-GspG_C"/>
</dbReference>
<dbReference type="Gene3D" id="3.30.700.10">
    <property type="entry name" value="Glycoprotein, Type 4 Pilin"/>
    <property type="match status" value="1"/>
</dbReference>
<reference evidence="2" key="1">
    <citation type="journal article" date="2021" name="bioRxiv">
        <title>Ancestral mitochondrial apparatus derived from the bacterial type II secretion system.</title>
        <authorList>
            <person name="Horvathova L."/>
            <person name="Zarsky V."/>
            <person name="Panek T."/>
            <person name="Derelle R."/>
            <person name="Pyrih J."/>
            <person name="Motyckova A."/>
            <person name="Klapst'ova V."/>
            <person name="Vinopalova M."/>
            <person name="Markova L."/>
            <person name="Voleman L."/>
            <person name="Klimes V."/>
            <person name="Petru M."/>
            <person name="Vaitova Z."/>
            <person name="Cepicka I."/>
            <person name="Hryzakova K."/>
            <person name="Harant K."/>
            <person name="Gray M.W."/>
            <person name="Chami M."/>
            <person name="Guilvout I."/>
            <person name="Francetic O."/>
            <person name="Lang B.F."/>
            <person name="Vlcek C."/>
            <person name="Tsaousis A.D."/>
            <person name="Elias M."/>
            <person name="Dolezal P."/>
        </authorList>
    </citation>
    <scope>NUCLEOTIDE SEQUENCE</scope>
    <source>
        <strain evidence="2">ATCC 50740</strain>
    </source>
</reference>
<dbReference type="SUPFAM" id="SSF54523">
    <property type="entry name" value="Pili subunits"/>
    <property type="match status" value="1"/>
</dbReference>
<gene>
    <name evidence="2" type="primary">GspG2</name>
</gene>